<dbReference type="STRING" id="563176.SAMN04488090_4055"/>
<gene>
    <name evidence="2" type="ORF">SAMN04488090_4055</name>
</gene>
<dbReference type="OrthoDB" id="9151999at2"/>
<keyword evidence="3" id="KW-1185">Reference proteome</keyword>
<evidence type="ECO:0000259" key="1">
    <source>
        <dbReference type="Pfam" id="PF13521"/>
    </source>
</evidence>
<dbReference type="InterPro" id="IPR052735">
    <property type="entry name" value="NAD_biosynth-regulator"/>
</dbReference>
<sequence length="175" mass="20100">MLRKVVIAGPESTGKTTLARRLASHFGTVFVEEYGRLYCEKFGNECDAFDLCHIAAGQLLLEEQAMAVTSPKLLICDTDVLVTQTYAELYLGKSPEVIVDMARRQSYDLYLLLSPDVPWSGDAIRLFENRREWHFLRLKELLDEQHRSYAVIAGSFEQRFERAVLLIRNLLRETV</sequence>
<dbReference type="AlphaFoldDB" id="A0A1G9VCP1"/>
<dbReference type="Gene3D" id="3.40.50.300">
    <property type="entry name" value="P-loop containing nucleotide triphosphate hydrolases"/>
    <property type="match status" value="1"/>
</dbReference>
<name>A0A1G9VCP1_9BACT</name>
<dbReference type="GO" id="GO:0016779">
    <property type="term" value="F:nucleotidyltransferase activity"/>
    <property type="evidence" value="ECO:0007669"/>
    <property type="project" value="UniProtKB-KW"/>
</dbReference>
<accession>A0A1G9VCP1</accession>
<organism evidence="2 3">
    <name type="scientific">Siphonobacter aquaeclarae</name>
    <dbReference type="NCBI Taxonomy" id="563176"/>
    <lineage>
        <taxon>Bacteria</taxon>
        <taxon>Pseudomonadati</taxon>
        <taxon>Bacteroidota</taxon>
        <taxon>Cytophagia</taxon>
        <taxon>Cytophagales</taxon>
        <taxon>Cytophagaceae</taxon>
        <taxon>Siphonobacter</taxon>
    </lineage>
</organism>
<dbReference type="EMBL" id="FNGS01000008">
    <property type="protein sequence ID" value="SDM69836.1"/>
    <property type="molecule type" value="Genomic_DNA"/>
</dbReference>
<dbReference type="RefSeq" id="WP_093207287.1">
    <property type="nucleotide sequence ID" value="NZ_FNGS01000008.1"/>
</dbReference>
<dbReference type="InterPro" id="IPR038727">
    <property type="entry name" value="NadR/Ttd14_AAA_dom"/>
</dbReference>
<dbReference type="PANTHER" id="PTHR37512:SF1">
    <property type="entry name" value="NADR_TTD14 AAA DOMAIN-CONTAINING PROTEIN"/>
    <property type="match status" value="1"/>
</dbReference>
<reference evidence="2 3" key="1">
    <citation type="submission" date="2016-10" db="EMBL/GenBank/DDBJ databases">
        <authorList>
            <person name="de Groot N.N."/>
        </authorList>
    </citation>
    <scope>NUCLEOTIDE SEQUENCE [LARGE SCALE GENOMIC DNA]</scope>
    <source>
        <strain evidence="2 3">DSM 21668</strain>
    </source>
</reference>
<keyword evidence="2" id="KW-0808">Transferase</keyword>
<proteinExistence type="predicted"/>
<dbReference type="SUPFAM" id="SSF52540">
    <property type="entry name" value="P-loop containing nucleoside triphosphate hydrolases"/>
    <property type="match status" value="1"/>
</dbReference>
<keyword evidence="2" id="KW-0548">Nucleotidyltransferase</keyword>
<evidence type="ECO:0000313" key="3">
    <source>
        <dbReference type="Proteomes" id="UP000198901"/>
    </source>
</evidence>
<evidence type="ECO:0000313" key="2">
    <source>
        <dbReference type="EMBL" id="SDM69836.1"/>
    </source>
</evidence>
<dbReference type="Proteomes" id="UP000198901">
    <property type="component" value="Unassembled WGS sequence"/>
</dbReference>
<protein>
    <submittedName>
        <fullName evidence="2">Nicotinamide-nucleotide adenylyltransferase, NadR type</fullName>
    </submittedName>
</protein>
<dbReference type="Pfam" id="PF13521">
    <property type="entry name" value="AAA_28"/>
    <property type="match status" value="1"/>
</dbReference>
<feature type="domain" description="NadR/Ttd14 AAA" evidence="1">
    <location>
        <begin position="4"/>
        <end position="159"/>
    </location>
</feature>
<dbReference type="PANTHER" id="PTHR37512">
    <property type="entry name" value="TRIFUNCTIONAL NAD BIOSYNTHESIS/REGULATOR PROTEIN NADR"/>
    <property type="match status" value="1"/>
</dbReference>
<dbReference type="InterPro" id="IPR027417">
    <property type="entry name" value="P-loop_NTPase"/>
</dbReference>